<feature type="compositionally biased region" description="Basic and acidic residues" evidence="3">
    <location>
        <begin position="31"/>
        <end position="44"/>
    </location>
</feature>
<evidence type="ECO:0000256" key="2">
    <source>
        <dbReference type="SAM" id="Coils"/>
    </source>
</evidence>
<dbReference type="Pfam" id="PF00098">
    <property type="entry name" value="zf-CCHC"/>
    <property type="match status" value="1"/>
</dbReference>
<accession>A0ABD1DZ28</accession>
<dbReference type="InterPro" id="IPR036875">
    <property type="entry name" value="Znf_CCHC_sf"/>
</dbReference>
<keyword evidence="1" id="KW-0479">Metal-binding</keyword>
<sequence>MVTGKQEEVVGFASDREANLQWLIDPFSPGKDGEQRRDSTRSLDKTINPNMGRQSCIEAGPFVPPHMGGETAKEDLERFHSINSDANENSEDLHNITLISSEEEEIEQGNKRLRDETSPLAQTKKKPKGEETSNKISRMDTTVQQMCKQIDLLDKIVQGSHRPKQELKIVTNTLTSIAAALRKEDLGNVLKELDEISRLQEENRVLRSEIKELKDLKNKEKKNTYLDNTYLDFIKVATCEWDESAYTNTELQEGNIIKTKDDTTIATIVNKNDTNSENTMYKELAARYPELEEINDDIGILEQVSRIQNNETEKIITKKIMKIIYNGNEEELYNKMGKLKKLTNETEWIAVSCGENYDGIKLRKITEAIFHGSDTQVMDYATNKKGKTTYKQKERNTYAIEDDGSRGLQKYAVHIRGMDKLCTVDEVREALEELVPGIGPHLKLSELRPFRNDRQAITVNTDKTHIDKITIHNELRIGFNTCYIEREHFVVKCRKCWASGHVERECRGQDRRDRCYKCGEKGHNAKQCSGVEKCPLCLEEGHRAGSGRCRDFRRNLSMARREENMRRRASTIASVPETPKIKVGQNIVIRPPVLTNVSNQSSQQS</sequence>
<evidence type="ECO:0000313" key="6">
    <source>
        <dbReference type="Proteomes" id="UP001566132"/>
    </source>
</evidence>
<feature type="coiled-coil region" evidence="2">
    <location>
        <begin position="189"/>
        <end position="223"/>
    </location>
</feature>
<organism evidence="5 6">
    <name type="scientific">Hypothenemus hampei</name>
    <name type="common">Coffee berry borer</name>
    <dbReference type="NCBI Taxonomy" id="57062"/>
    <lineage>
        <taxon>Eukaryota</taxon>
        <taxon>Metazoa</taxon>
        <taxon>Ecdysozoa</taxon>
        <taxon>Arthropoda</taxon>
        <taxon>Hexapoda</taxon>
        <taxon>Insecta</taxon>
        <taxon>Pterygota</taxon>
        <taxon>Neoptera</taxon>
        <taxon>Endopterygota</taxon>
        <taxon>Coleoptera</taxon>
        <taxon>Polyphaga</taxon>
        <taxon>Cucujiformia</taxon>
        <taxon>Curculionidae</taxon>
        <taxon>Scolytinae</taxon>
        <taxon>Hypothenemus</taxon>
    </lineage>
</organism>
<dbReference type="Gene3D" id="4.10.60.10">
    <property type="entry name" value="Zinc finger, CCHC-type"/>
    <property type="match status" value="1"/>
</dbReference>
<dbReference type="InterPro" id="IPR001878">
    <property type="entry name" value="Znf_CCHC"/>
</dbReference>
<keyword evidence="1" id="KW-0862">Zinc</keyword>
<evidence type="ECO:0000259" key="4">
    <source>
        <dbReference type="PROSITE" id="PS50158"/>
    </source>
</evidence>
<feature type="region of interest" description="Disordered" evidence="3">
    <location>
        <begin position="23"/>
        <end position="70"/>
    </location>
</feature>
<protein>
    <recommendedName>
        <fullName evidence="4">CCHC-type domain-containing protein</fullName>
    </recommendedName>
</protein>
<comment type="caution">
    <text evidence="5">The sequence shown here is derived from an EMBL/GenBank/DDBJ whole genome shotgun (WGS) entry which is preliminary data.</text>
</comment>
<dbReference type="AlphaFoldDB" id="A0ABD1DZ28"/>
<dbReference type="SMART" id="SM00343">
    <property type="entry name" value="ZnF_C2HC"/>
    <property type="match status" value="3"/>
</dbReference>
<dbReference type="Proteomes" id="UP001566132">
    <property type="component" value="Unassembled WGS sequence"/>
</dbReference>
<reference evidence="5 6" key="1">
    <citation type="submission" date="2024-05" db="EMBL/GenBank/DDBJ databases">
        <title>Genetic variation in Jamaican populations of the coffee berry borer (Hypothenemus hampei).</title>
        <authorList>
            <person name="Errbii M."/>
            <person name="Myrie A."/>
        </authorList>
    </citation>
    <scope>NUCLEOTIDE SEQUENCE [LARGE SCALE GENOMIC DNA]</scope>
    <source>
        <strain evidence="5">JA-Hopewell-2020-01-JO</strain>
        <tissue evidence="5">Whole body</tissue>
    </source>
</reference>
<evidence type="ECO:0000256" key="3">
    <source>
        <dbReference type="SAM" id="MobiDB-lite"/>
    </source>
</evidence>
<dbReference type="EMBL" id="JBDJPC010000023">
    <property type="protein sequence ID" value="KAL1487644.1"/>
    <property type="molecule type" value="Genomic_DNA"/>
</dbReference>
<dbReference type="GO" id="GO:0008270">
    <property type="term" value="F:zinc ion binding"/>
    <property type="evidence" value="ECO:0007669"/>
    <property type="project" value="UniProtKB-KW"/>
</dbReference>
<proteinExistence type="predicted"/>
<keyword evidence="1" id="KW-0863">Zinc-finger</keyword>
<keyword evidence="6" id="KW-1185">Reference proteome</keyword>
<feature type="region of interest" description="Disordered" evidence="3">
    <location>
        <begin position="103"/>
        <end position="137"/>
    </location>
</feature>
<keyword evidence="2" id="KW-0175">Coiled coil</keyword>
<dbReference type="PROSITE" id="PS50158">
    <property type="entry name" value="ZF_CCHC"/>
    <property type="match status" value="1"/>
</dbReference>
<evidence type="ECO:0000256" key="1">
    <source>
        <dbReference type="PROSITE-ProRule" id="PRU00047"/>
    </source>
</evidence>
<feature type="domain" description="CCHC-type" evidence="4">
    <location>
        <begin position="514"/>
        <end position="528"/>
    </location>
</feature>
<evidence type="ECO:0000313" key="5">
    <source>
        <dbReference type="EMBL" id="KAL1487644.1"/>
    </source>
</evidence>
<feature type="compositionally biased region" description="Basic and acidic residues" evidence="3">
    <location>
        <begin position="108"/>
        <end position="117"/>
    </location>
</feature>
<gene>
    <name evidence="5" type="ORF">ABEB36_015688</name>
</gene>
<name>A0ABD1DZ28_HYPHA</name>
<dbReference type="SUPFAM" id="SSF57756">
    <property type="entry name" value="Retrovirus zinc finger-like domains"/>
    <property type="match status" value="1"/>
</dbReference>